<protein>
    <submittedName>
        <fullName evidence="1">VP9</fullName>
    </submittedName>
</protein>
<name>A0A3G2KX71_BANNV</name>
<sequence length="282" mass="30391">MLSETELRALKKLSTTTTRVVSDATQDLPDNVKISKGEVDKIAVTEKKVKDKLVQCNLPKVEAITLEHTFNGDLIRSGPWMFLMNSSKIMFSYNVVVRMGMDYATNLAGNNIKIVPVLSGGVKKLGYIPAGVLSPLFAGRGAGLFITYGLNLTTNTVEPNKVCVSYVTSLSTSTSLINSYASSWCNVPIESWNFKSIKLTSETPCSSLTDMRNLINTLPPGDQARPVGLHVDIPGVTVTTTASVGSLPITTISPSAQLVFSSFARQVEEVGAVNTLYALSYD</sequence>
<dbReference type="SMR" id="A0A3G2KX71"/>
<dbReference type="InterPro" id="IPR043116">
    <property type="entry name" value="VP9_N"/>
</dbReference>
<dbReference type="EMBL" id="MH521272">
    <property type="protein sequence ID" value="AYN64415.1"/>
    <property type="molecule type" value="Genomic_RNA"/>
</dbReference>
<dbReference type="Pfam" id="PF08978">
    <property type="entry name" value="Reoviridae_Vp9"/>
    <property type="match status" value="1"/>
</dbReference>
<evidence type="ECO:0000313" key="1">
    <source>
        <dbReference type="EMBL" id="AYN64415.1"/>
    </source>
</evidence>
<organism evidence="1">
    <name type="scientific">Banna virus</name>
    <name type="common">BAV</name>
    <dbReference type="NCBI Taxonomy" id="77763"/>
    <lineage>
        <taxon>Viruses</taxon>
        <taxon>Riboviria</taxon>
        <taxon>Orthornavirae</taxon>
        <taxon>Duplornaviricota</taxon>
        <taxon>Resentoviricetes</taxon>
        <taxon>Reovirales</taxon>
        <taxon>Sedoreoviridae</taxon>
        <taxon>Seadornavirus</taxon>
        <taxon>Seadornavirus bannaense</taxon>
    </lineage>
</organism>
<dbReference type="Gene3D" id="6.10.100.10">
    <property type="entry name" value="Reoviridae VP9, N-terminal domain"/>
    <property type="match status" value="1"/>
</dbReference>
<dbReference type="InterPro" id="IPR015072">
    <property type="entry name" value="VP9/VP10/VP11"/>
</dbReference>
<reference evidence="1" key="1">
    <citation type="journal article" date="2018" name="Viruses">
        <title>First Isolation and Characterization of a Group C Banna Virus (BAV) from Anopheles sinensis Mosquitoes in Hubei, China.</title>
        <authorList>
            <person name="Xia H."/>
            <person name="Liu H."/>
            <person name="Zhao L."/>
            <person name="Atoni E."/>
            <person name="Wang Y."/>
            <person name="Yuan Z."/>
        </authorList>
    </citation>
    <scope>NUCLEOTIDE SEQUENCE</scope>
    <source>
        <strain evidence="1">HB14-71-01</strain>
    </source>
</reference>
<proteinExistence type="predicted"/>
<accession>A0A3G2KX71</accession>
<dbReference type="NCBIfam" id="TIGR04237">
    <property type="entry name" value="seadorna_VP9"/>
    <property type="match status" value="1"/>
</dbReference>